<dbReference type="EMBL" id="JACHXK010000004">
    <property type="protein sequence ID" value="MBB3110234.1"/>
    <property type="molecule type" value="Genomic_DNA"/>
</dbReference>
<name>A0A7W5FMQ1_9BACL</name>
<keyword evidence="2" id="KW-1185">Reference proteome</keyword>
<evidence type="ECO:0000313" key="1">
    <source>
        <dbReference type="EMBL" id="MBB3110234.1"/>
    </source>
</evidence>
<dbReference type="RefSeq" id="WP_183600062.1">
    <property type="nucleotide sequence ID" value="NZ_JACHXK010000004.1"/>
</dbReference>
<sequence>MKYRVKNEALAGTYTPFQVGPQEIVLTGIHVPDSAPGDRIQLKLEIGWSKPAYLDLAELEVLLREDTVDGPVLYWTQESCMIKARFIETVTLTAAGGSKIFYLTVRSMEERALISGTYSLQVTVDTQ</sequence>
<reference evidence="1 2" key="1">
    <citation type="submission" date="2020-08" db="EMBL/GenBank/DDBJ databases">
        <title>Genomic Encyclopedia of Type Strains, Phase III (KMG-III): the genomes of soil and plant-associated and newly described type strains.</title>
        <authorList>
            <person name="Whitman W."/>
        </authorList>
    </citation>
    <scope>NUCLEOTIDE SEQUENCE [LARGE SCALE GENOMIC DNA]</scope>
    <source>
        <strain evidence="1 2">CECT 5862</strain>
    </source>
</reference>
<protein>
    <submittedName>
        <fullName evidence="1">Uncharacterized protein</fullName>
    </submittedName>
</protein>
<dbReference type="AlphaFoldDB" id="A0A7W5FMQ1"/>
<accession>A0A7W5FMQ1</accession>
<dbReference type="Proteomes" id="UP000570361">
    <property type="component" value="Unassembled WGS sequence"/>
</dbReference>
<comment type="caution">
    <text evidence="1">The sequence shown here is derived from an EMBL/GenBank/DDBJ whole genome shotgun (WGS) entry which is preliminary data.</text>
</comment>
<gene>
    <name evidence="1" type="ORF">FHS18_002301</name>
</gene>
<proteinExistence type="predicted"/>
<evidence type="ECO:0000313" key="2">
    <source>
        <dbReference type="Proteomes" id="UP000570361"/>
    </source>
</evidence>
<organism evidence="1 2">
    <name type="scientific">Paenibacillus phyllosphaerae</name>
    <dbReference type="NCBI Taxonomy" id="274593"/>
    <lineage>
        <taxon>Bacteria</taxon>
        <taxon>Bacillati</taxon>
        <taxon>Bacillota</taxon>
        <taxon>Bacilli</taxon>
        <taxon>Bacillales</taxon>
        <taxon>Paenibacillaceae</taxon>
        <taxon>Paenibacillus</taxon>
    </lineage>
</organism>